<proteinExistence type="inferred from homology"/>
<dbReference type="AlphaFoldDB" id="B9KYB6"/>
<dbReference type="PANTHER" id="PTHR33449">
    <property type="entry name" value="NUCLEOID-ASSOCIATED PROTEIN YBAB"/>
    <property type="match status" value="1"/>
</dbReference>
<dbReference type="GO" id="GO:0005829">
    <property type="term" value="C:cytosol"/>
    <property type="evidence" value="ECO:0007669"/>
    <property type="project" value="TreeGrafter"/>
</dbReference>
<sequence>MQPNMRLLKQVQEQLAKMQAELAELVVEGSAGGGAVRVELDGLRHVRRVSIDPTLVEAGDIEMLEDLVAAAVNDALRRVEEAVTTKMGALAGGLGLPLSGL</sequence>
<organism evidence="3 4">
    <name type="scientific">Thermomicrobium roseum (strain ATCC 27502 / DSM 5159 / P-2)</name>
    <dbReference type="NCBI Taxonomy" id="309801"/>
    <lineage>
        <taxon>Bacteria</taxon>
        <taxon>Pseudomonadati</taxon>
        <taxon>Thermomicrobiota</taxon>
        <taxon>Thermomicrobia</taxon>
        <taxon>Thermomicrobiales</taxon>
        <taxon>Thermomicrobiaceae</taxon>
        <taxon>Thermomicrobium</taxon>
    </lineage>
</organism>
<dbReference type="STRING" id="309801.trd_0461"/>
<dbReference type="EMBL" id="CP001275">
    <property type="protein sequence ID" value="ACM05281.1"/>
    <property type="molecule type" value="Genomic_DNA"/>
</dbReference>
<dbReference type="InterPro" id="IPR036894">
    <property type="entry name" value="YbaB-like_sf"/>
</dbReference>
<comment type="subunit">
    <text evidence="2">Homodimer.</text>
</comment>
<dbReference type="eggNOG" id="COG0718">
    <property type="taxonomic scope" value="Bacteria"/>
</dbReference>
<accession>B9KYB6</accession>
<protein>
    <recommendedName>
        <fullName evidence="2">Nucleoid-associated protein trd_0461</fullName>
    </recommendedName>
</protein>
<dbReference type="GO" id="GO:0043590">
    <property type="term" value="C:bacterial nucleoid"/>
    <property type="evidence" value="ECO:0007669"/>
    <property type="project" value="UniProtKB-UniRule"/>
</dbReference>
<evidence type="ECO:0000313" key="4">
    <source>
        <dbReference type="Proteomes" id="UP000000447"/>
    </source>
</evidence>
<evidence type="ECO:0000256" key="1">
    <source>
        <dbReference type="ARBA" id="ARBA00023125"/>
    </source>
</evidence>
<dbReference type="HOGENOM" id="CLU_140930_0_0_0"/>
<keyword evidence="1 2" id="KW-0238">DNA-binding</keyword>
<dbReference type="PIRSF" id="PIRSF004555">
    <property type="entry name" value="UCP004555"/>
    <property type="match status" value="1"/>
</dbReference>
<comment type="subcellular location">
    <subcellularLocation>
        <location evidence="2">Cytoplasm</location>
        <location evidence="2">Nucleoid</location>
    </subcellularLocation>
</comment>
<evidence type="ECO:0000313" key="3">
    <source>
        <dbReference type="EMBL" id="ACM05281.1"/>
    </source>
</evidence>
<dbReference type="Gene3D" id="3.30.1310.10">
    <property type="entry name" value="Nucleoid-associated protein YbaB-like domain"/>
    <property type="match status" value="1"/>
</dbReference>
<dbReference type="PANTHER" id="PTHR33449:SF1">
    <property type="entry name" value="NUCLEOID-ASSOCIATED PROTEIN YBAB"/>
    <property type="match status" value="1"/>
</dbReference>
<dbReference type="NCBIfam" id="TIGR00103">
    <property type="entry name" value="DNA_YbaB_EbfC"/>
    <property type="match status" value="1"/>
</dbReference>
<dbReference type="GO" id="GO:0003677">
    <property type="term" value="F:DNA binding"/>
    <property type="evidence" value="ECO:0007669"/>
    <property type="project" value="UniProtKB-UniRule"/>
</dbReference>
<gene>
    <name evidence="3" type="ordered locus">trd_0461</name>
</gene>
<keyword evidence="2" id="KW-0963">Cytoplasm</keyword>
<evidence type="ECO:0000256" key="2">
    <source>
        <dbReference type="HAMAP-Rule" id="MF_00274"/>
    </source>
</evidence>
<name>B9KYB6_THERP</name>
<comment type="function">
    <text evidence="2">Binds to DNA and alters its conformation. May be involved in regulation of gene expression, nucleoid organization and DNA protection.</text>
</comment>
<comment type="similarity">
    <text evidence="2">Belongs to the YbaB/EbfC family.</text>
</comment>
<dbReference type="InterPro" id="IPR004401">
    <property type="entry name" value="YbaB/EbfC"/>
</dbReference>
<dbReference type="HAMAP" id="MF_00274">
    <property type="entry name" value="DNA_YbaB_EbfC"/>
    <property type="match status" value="1"/>
</dbReference>
<keyword evidence="4" id="KW-1185">Reference proteome</keyword>
<reference evidence="3 4" key="1">
    <citation type="journal article" date="2009" name="PLoS ONE">
        <title>Complete genome sequence of the aerobic CO-oxidizing thermophile Thermomicrobium roseum.</title>
        <authorList>
            <person name="Wu D."/>
            <person name="Raymond J."/>
            <person name="Wu M."/>
            <person name="Chatterji S."/>
            <person name="Ren Q."/>
            <person name="Graham J.E."/>
            <person name="Bryant D.A."/>
            <person name="Robb F."/>
            <person name="Colman A."/>
            <person name="Tallon L.J."/>
            <person name="Badger J.H."/>
            <person name="Madupu R."/>
            <person name="Ward N.L."/>
            <person name="Eisen J.A."/>
        </authorList>
    </citation>
    <scope>NUCLEOTIDE SEQUENCE [LARGE SCALE GENOMIC DNA]</scope>
    <source>
        <strain evidence="4">ATCC 27502 / DSM 5159 / P-2</strain>
    </source>
</reference>
<dbReference type="SUPFAM" id="SSF82607">
    <property type="entry name" value="YbaB-like"/>
    <property type="match status" value="1"/>
</dbReference>
<dbReference type="Pfam" id="PF02575">
    <property type="entry name" value="YbaB_DNA_bd"/>
    <property type="match status" value="1"/>
</dbReference>
<dbReference type="KEGG" id="tro:trd_0461"/>
<dbReference type="Proteomes" id="UP000000447">
    <property type="component" value="Chromosome"/>
</dbReference>